<dbReference type="RefSeq" id="WP_011529177.1">
    <property type="nucleotide sequence ID" value="NC_008025.1"/>
</dbReference>
<keyword evidence="1" id="KW-0808">Transferase</keyword>
<dbReference type="Proteomes" id="UP000002431">
    <property type="component" value="Chromosome"/>
</dbReference>
<reference evidence="4" key="1">
    <citation type="submission" date="2006-04" db="EMBL/GenBank/DDBJ databases">
        <title>Complete sequence of chromosome of Deinococcus geothermalis DSM 11300.</title>
        <authorList>
            <consortium name="US DOE Joint Genome Institute"/>
            <person name="Copeland A."/>
            <person name="Lucas S."/>
            <person name="Lapidus A."/>
            <person name="Barry K."/>
            <person name="Detter J.C."/>
            <person name="Glavina del Rio T."/>
            <person name="Hammon N."/>
            <person name="Israni S."/>
            <person name="Dalin E."/>
            <person name="Tice H."/>
            <person name="Pitluck S."/>
            <person name="Brettin T."/>
            <person name="Bruce D."/>
            <person name="Han C."/>
            <person name="Tapia R."/>
            <person name="Saunders E."/>
            <person name="Gilna P."/>
            <person name="Schmutz J."/>
            <person name="Larimer F."/>
            <person name="Land M."/>
            <person name="Hauser L."/>
            <person name="Kyrpides N."/>
            <person name="Kim E."/>
            <person name="Daly M.J."/>
            <person name="Fredrickson J.K."/>
            <person name="Makarova K.S."/>
            <person name="Gaidamakova E.K."/>
            <person name="Zhai M."/>
            <person name="Richardson P."/>
        </authorList>
    </citation>
    <scope>NUCLEOTIDE SEQUENCE</scope>
    <source>
        <strain evidence="4">DSM 11300</strain>
    </source>
</reference>
<dbReference type="EMBL" id="CP000359">
    <property type="protein sequence ID" value="ABF44330.1"/>
    <property type="molecule type" value="Genomic_DNA"/>
</dbReference>
<protein>
    <submittedName>
        <fullName evidence="4">Phospholipid/glycerol acyltransferase</fullName>
    </submittedName>
</protein>
<sequence>MSDARPNAAPTPAEAAKPPHVNPLVYRAVLLATSLPVVLRGEHVEAYGREHVPPPGTPLIVAGNHRTGLDPFLIASALPPGRHLQFMAKKELFVPIIGHIIRAGGSFPVDRSTNDLGAVRTGLRILQAGGTLGIFPEGTRGGGEMQGGVALLALKGKAPVLPVGLSREGKRWTVRFGEPIPPSGSIKALTAIIGERIHELAQPVGTAAGRKQGG</sequence>
<dbReference type="eggNOG" id="COG0204">
    <property type="taxonomic scope" value="Bacteria"/>
</dbReference>
<organism evidence="4 5">
    <name type="scientific">Deinococcus geothermalis (strain DSM 11300 / CIP 105573 / AG-3a)</name>
    <dbReference type="NCBI Taxonomy" id="319795"/>
    <lineage>
        <taxon>Bacteria</taxon>
        <taxon>Thermotogati</taxon>
        <taxon>Deinococcota</taxon>
        <taxon>Deinococci</taxon>
        <taxon>Deinococcales</taxon>
        <taxon>Deinococcaceae</taxon>
        <taxon>Deinococcus</taxon>
    </lineage>
</organism>
<dbReference type="GO" id="GO:0003841">
    <property type="term" value="F:1-acylglycerol-3-phosphate O-acyltransferase activity"/>
    <property type="evidence" value="ECO:0007669"/>
    <property type="project" value="TreeGrafter"/>
</dbReference>
<evidence type="ECO:0000256" key="1">
    <source>
        <dbReference type="ARBA" id="ARBA00022679"/>
    </source>
</evidence>
<dbReference type="PANTHER" id="PTHR10434">
    <property type="entry name" value="1-ACYL-SN-GLYCEROL-3-PHOSPHATE ACYLTRANSFERASE"/>
    <property type="match status" value="1"/>
</dbReference>
<proteinExistence type="predicted"/>
<feature type="domain" description="Phospholipid/glycerol acyltransferase" evidence="3">
    <location>
        <begin position="59"/>
        <end position="168"/>
    </location>
</feature>
<accession>Q1J2F4</accession>
<evidence type="ECO:0000256" key="2">
    <source>
        <dbReference type="ARBA" id="ARBA00023315"/>
    </source>
</evidence>
<dbReference type="HOGENOM" id="CLU_027938_4_5_0"/>
<dbReference type="InterPro" id="IPR002123">
    <property type="entry name" value="Plipid/glycerol_acylTrfase"/>
</dbReference>
<evidence type="ECO:0000313" key="4">
    <source>
        <dbReference type="EMBL" id="ABF44330.1"/>
    </source>
</evidence>
<dbReference type="CDD" id="cd07989">
    <property type="entry name" value="LPLAT_AGPAT-like"/>
    <property type="match status" value="1"/>
</dbReference>
<keyword evidence="5" id="KW-1185">Reference proteome</keyword>
<dbReference type="SUPFAM" id="SSF69593">
    <property type="entry name" value="Glycerol-3-phosphate (1)-acyltransferase"/>
    <property type="match status" value="1"/>
</dbReference>
<dbReference type="GO" id="GO:0006654">
    <property type="term" value="P:phosphatidic acid biosynthetic process"/>
    <property type="evidence" value="ECO:0007669"/>
    <property type="project" value="TreeGrafter"/>
</dbReference>
<evidence type="ECO:0000313" key="5">
    <source>
        <dbReference type="Proteomes" id="UP000002431"/>
    </source>
</evidence>
<dbReference type="Pfam" id="PF01553">
    <property type="entry name" value="Acyltransferase"/>
    <property type="match status" value="1"/>
</dbReference>
<evidence type="ECO:0000259" key="3">
    <source>
        <dbReference type="SMART" id="SM00563"/>
    </source>
</evidence>
<keyword evidence="2 4" id="KW-0012">Acyltransferase</keyword>
<dbReference type="STRING" id="319795.Dgeo_0026"/>
<gene>
    <name evidence="4" type="ordered locus">Dgeo_0026</name>
</gene>
<name>Q1J2F4_DEIGD</name>
<dbReference type="KEGG" id="dge:Dgeo_0026"/>
<dbReference type="PANTHER" id="PTHR10434:SF11">
    <property type="entry name" value="1-ACYL-SN-GLYCEROL-3-PHOSPHATE ACYLTRANSFERASE"/>
    <property type="match status" value="1"/>
</dbReference>
<dbReference type="SMART" id="SM00563">
    <property type="entry name" value="PlsC"/>
    <property type="match status" value="1"/>
</dbReference>
<dbReference type="AlphaFoldDB" id="Q1J2F4"/>